<protein>
    <submittedName>
        <fullName evidence="1">Uncharacterized protein</fullName>
    </submittedName>
</protein>
<evidence type="ECO:0000313" key="2">
    <source>
        <dbReference type="Proteomes" id="UP000327044"/>
    </source>
</evidence>
<dbReference type="PANTHER" id="PTHR46704">
    <property type="entry name" value="CXC DOMAIN-CONTAINING PROTEIN-RELATED"/>
    <property type="match status" value="1"/>
</dbReference>
<dbReference type="Proteomes" id="UP000327044">
    <property type="component" value="Unassembled WGS sequence"/>
</dbReference>
<name>A0A5N4AU14_PHOPY</name>
<keyword evidence="2" id="KW-1185">Reference proteome</keyword>
<gene>
    <name evidence="1" type="ORF">PPYR_06573</name>
</gene>
<dbReference type="EMBL" id="VVIM01000004">
    <property type="protein sequence ID" value="KAB0800834.1"/>
    <property type="molecule type" value="Genomic_DNA"/>
</dbReference>
<accession>A0A5N4AU14</accession>
<organism evidence="1 2">
    <name type="scientific">Photinus pyralis</name>
    <name type="common">Common eastern firefly</name>
    <name type="synonym">Lampyris pyralis</name>
    <dbReference type="NCBI Taxonomy" id="7054"/>
    <lineage>
        <taxon>Eukaryota</taxon>
        <taxon>Metazoa</taxon>
        <taxon>Ecdysozoa</taxon>
        <taxon>Arthropoda</taxon>
        <taxon>Hexapoda</taxon>
        <taxon>Insecta</taxon>
        <taxon>Pterygota</taxon>
        <taxon>Neoptera</taxon>
        <taxon>Endopterygota</taxon>
        <taxon>Coleoptera</taxon>
        <taxon>Polyphaga</taxon>
        <taxon>Elateriformia</taxon>
        <taxon>Elateroidea</taxon>
        <taxon>Lampyridae</taxon>
        <taxon>Lampyrinae</taxon>
        <taxon>Photinus</taxon>
    </lineage>
</organism>
<dbReference type="InParanoid" id="A0A5N4AU14"/>
<comment type="caution">
    <text evidence="1">The sequence shown here is derived from an EMBL/GenBank/DDBJ whole genome shotgun (WGS) entry which is preliminary data.</text>
</comment>
<evidence type="ECO:0000313" key="1">
    <source>
        <dbReference type="EMBL" id="KAB0800834.1"/>
    </source>
</evidence>
<dbReference type="PANTHER" id="PTHR46704:SF1">
    <property type="entry name" value="TELOMERE LENGTH REGULATION PROTEIN TEL2 HOMOLOG"/>
    <property type="match status" value="1"/>
</dbReference>
<reference evidence="1 2" key="1">
    <citation type="journal article" date="2018" name="Elife">
        <title>Firefly genomes illuminate parallel origins of bioluminescence in beetles.</title>
        <authorList>
            <person name="Fallon T.R."/>
            <person name="Lower S.E."/>
            <person name="Chang C.H."/>
            <person name="Bessho-Uehara M."/>
            <person name="Martin G.J."/>
            <person name="Bewick A.J."/>
            <person name="Behringer M."/>
            <person name="Debat H.J."/>
            <person name="Wong I."/>
            <person name="Day J.C."/>
            <person name="Suvorov A."/>
            <person name="Silva C.J."/>
            <person name="Stanger-Hall K.F."/>
            <person name="Hall D.W."/>
            <person name="Schmitz R.J."/>
            <person name="Nelson D.R."/>
            <person name="Lewis S.M."/>
            <person name="Shigenobu S."/>
            <person name="Bybee S.M."/>
            <person name="Larracuente A.M."/>
            <person name="Oba Y."/>
            <person name="Weng J.K."/>
        </authorList>
    </citation>
    <scope>NUCLEOTIDE SEQUENCE [LARGE SCALE GENOMIC DNA]</scope>
    <source>
        <strain evidence="1">1611_PpyrPB1</strain>
        <tissue evidence="1">Whole body</tissue>
    </source>
</reference>
<dbReference type="AlphaFoldDB" id="A0A5N4AU14"/>
<sequence>MALEQTINRDCKTAGGVLGFTQEEHTLTRWIVSRHILGDYCSKFQHVVDDTCEQKEYHFSESRNNRDESDVNKILGAFEDTWVNPFNFNGTPELFHIASGKIASENIRRSLNSFMATAKKYMDNYIANTLTDEGNNSFWASHKKYKVQTFKESNIPLKTQPNKSKRLLSPEFMFRRIISAAKFQNLDFSNLLKYELTLVPSSLFFEDGSLRKSPKSELAKRLKSYCDISRDIPAKFNSYIVDAMVLIQEISKKHINTYADIGDCIFKKLLTVFDSNENCNQILLIFDRYNIPNSIKQYERQRRGQSFASTFSIISEQVKVTDYSKFL</sequence>
<proteinExistence type="predicted"/>